<feature type="compositionally biased region" description="Basic and acidic residues" evidence="1">
    <location>
        <begin position="326"/>
        <end position="348"/>
    </location>
</feature>
<accession>A0A8B6DPV8</accession>
<evidence type="ECO:0000313" key="4">
    <source>
        <dbReference type="Proteomes" id="UP000596742"/>
    </source>
</evidence>
<dbReference type="Gene3D" id="1.10.533.10">
    <property type="entry name" value="Death Domain, Fas"/>
    <property type="match status" value="2"/>
</dbReference>
<sequence>MNDVQRLALEICQNRTDLSDEKKERIRKMLLEPESIDNISLPSTSTSNNIHPVSPQREMTMGDTQLSNLSEELEQCRLSRRFSKTRKIFGSDMCQNTGELKREKRWPSAAAILASRKSTPKLKRQLSTIVASKVPKESINGHVLISSANGNNERHFSGTVFQGRRRTVPTENGITHNFAQNGQTLSLPKHLPYAGVNVFSPLKYKKKYTLHDVYRDLTMMRRAVSSCLIPKTDEIHSLNGNTIEINSHVPLDDNLIKSDGEPKVENNTIAPNAAGECQFHEKEENDHQQSNQNLSEDHSSKKVEKPQPLDKADINHINFDDNANVKNDHQCNESDEKVLSEISSDRTVNEQISEFSENGKESSLLDNMSDTIKRNDETTSLGDQLICNHSILKQADNETVKAKSTAKTLHRENDSKITYSKTDDVDKQNNDESKNCDFYSDVKTSACAHSFYDKNSKNAEHGTDRSEIADDVDSVTITHDYCDLENQNDSNQASSEPVAREDQMRKNCINSNSTTNNDLTHKSKHKSTCSIKNDKLLKAKGDSKSNNDYSSNVPLQYDRITATKNSSRTLSMLYSYKLPYDNIYDDGQKSSEFDDKTVDLVNGCSLDSTLNEINKETMSFGKETANNYRICRHSDLSRSDNTKKYETMEILDKLSHYSSYRPDEDDKCIHAHEISNGNQASSNTMTTNEKDIKRFRKNTNRELKEDISSVKYKVIRKKNEKYLNGKTPNGTVGYIAYRPIIADQTNVNNVEPLIRKKKSVPPRTNSDQKLKQNGTIQHEYSFKRSNIKCNTDSSNNNGNQQQSKPKSLAKSRHELYSNCRCHKHRGQDQNATGHLHTRKVKTHSKSRDIRKKVLSKQLNNVRNIPNVKFSQASTDNKLCTINKTITEGIYQTHQMNDSYNAFNTCFKTIINENTQCLAGSKNNILDQHGNTTRDYFGKYTSEYRKDGQAKMSLQSEGVKFIDSGQDKDIRKIIVEESKDEFLIPDVDDGSDSDEAESDDEVFNAETEVDEGDDKPKPRKSVMLSGNSRRTDFTLSSTLSNRTPFSEYDYTEREIANDVISTILEDVIDLVWQANVSRFKNHVCKANDIFGDETVGCIVLVDEEKQPPISFDCEIQKPSSFPNTVETYEILIGNIVKIKLQGEQAVREGYVKVAVPFNKSNMRFFHEPVLRIYNSKSNSWISIDSFENIYFDENDLDLSVLEANLSNEEESVYVVVARPAAEFITFDKNFQDYDSRIDSDVTVSSPFGSRIKTDTVSIKFTVLPISVDIVAETRDSSENDCQALVGASPVVIIEQSYRNPQPLFICLPCERPNLNALKNRLSGAPCPQDSGIVTMSRLSKCAMHDFVETWSETESHLIRIGGCERLKCELMTYNDVAEDNKVSFCIHEQKTTCLIVETKKEATRPSIKSIALNILKIIKYQRVVISVIQNKNMIQDLTVTCDLRSRYATRWRRRQEQDYDISSKNASLKEGDIISLNLRGNLTSIGKRFHIFRFHGAQGTRVNWNLQVVDGYSQRSLDFYYGFVQLLSLKTVPSSFEEVKTIDGHDWDVVLEIPVRLPKHQIGSIPLPVRTNLNVIEEGPVTLQFLSSIADGLAGHWMKVASSLRITNARLQSLRRQNRNSDKQLVKDLLFTWFKNMPHAKEKASMLINVLQNCGKHDIAETLRQENEKFNTEKTKIATVHSVEKTLSTVIKSPHIIAKWKELATELGFSLEDINDFHNSGNTEGERCLNMLSRWIDTGKQSWLRILARCVRRIGCKYVADHLLSTLVKQNQLTYKMDT</sequence>
<feature type="compositionally biased region" description="Polar residues" evidence="1">
    <location>
        <begin position="485"/>
        <end position="495"/>
    </location>
</feature>
<name>A0A8B6DPV8_MYTGA</name>
<dbReference type="SMART" id="SM00005">
    <property type="entry name" value="DEATH"/>
    <property type="match status" value="2"/>
</dbReference>
<evidence type="ECO:0000313" key="3">
    <source>
        <dbReference type="EMBL" id="VDI22886.1"/>
    </source>
</evidence>
<organism evidence="3 4">
    <name type="scientific">Mytilus galloprovincialis</name>
    <name type="common">Mediterranean mussel</name>
    <dbReference type="NCBI Taxonomy" id="29158"/>
    <lineage>
        <taxon>Eukaryota</taxon>
        <taxon>Metazoa</taxon>
        <taxon>Spiralia</taxon>
        <taxon>Lophotrochozoa</taxon>
        <taxon>Mollusca</taxon>
        <taxon>Bivalvia</taxon>
        <taxon>Autobranchia</taxon>
        <taxon>Pteriomorphia</taxon>
        <taxon>Mytilida</taxon>
        <taxon>Mytiloidea</taxon>
        <taxon>Mytilidae</taxon>
        <taxon>Mytilinae</taxon>
        <taxon>Mytilus</taxon>
    </lineage>
</organism>
<feature type="compositionally biased region" description="Polar residues" evidence="1">
    <location>
        <begin position="762"/>
        <end position="792"/>
    </location>
</feature>
<protein>
    <recommendedName>
        <fullName evidence="2">Death domain-containing protein</fullName>
    </recommendedName>
</protein>
<feature type="region of interest" description="Disordered" evidence="1">
    <location>
        <begin position="281"/>
        <end position="366"/>
    </location>
</feature>
<reference evidence="3" key="1">
    <citation type="submission" date="2018-11" db="EMBL/GenBank/DDBJ databases">
        <authorList>
            <person name="Alioto T."/>
            <person name="Alioto T."/>
        </authorList>
    </citation>
    <scope>NUCLEOTIDE SEQUENCE</scope>
</reference>
<dbReference type="Pfam" id="PF00531">
    <property type="entry name" value="Death"/>
    <property type="match status" value="2"/>
</dbReference>
<feature type="compositionally biased region" description="Low complexity" evidence="1">
    <location>
        <begin position="793"/>
        <end position="803"/>
    </location>
</feature>
<feature type="domain" description="Death" evidence="2">
    <location>
        <begin position="1697"/>
        <end position="1766"/>
    </location>
</feature>
<dbReference type="InterPro" id="IPR011029">
    <property type="entry name" value="DEATH-like_dom_sf"/>
</dbReference>
<dbReference type="EMBL" id="UYJE01003847">
    <property type="protein sequence ID" value="VDI22886.1"/>
    <property type="molecule type" value="Genomic_DNA"/>
</dbReference>
<feature type="region of interest" description="Disordered" evidence="1">
    <location>
        <begin position="757"/>
        <end position="848"/>
    </location>
</feature>
<evidence type="ECO:0000256" key="1">
    <source>
        <dbReference type="SAM" id="MobiDB-lite"/>
    </source>
</evidence>
<dbReference type="PROSITE" id="PS50017">
    <property type="entry name" value="DEATH_DOMAIN"/>
    <property type="match status" value="2"/>
</dbReference>
<feature type="compositionally biased region" description="Basic residues" evidence="1">
    <location>
        <begin position="835"/>
        <end position="848"/>
    </location>
</feature>
<dbReference type="SUPFAM" id="SSF47986">
    <property type="entry name" value="DEATH domain"/>
    <property type="match status" value="2"/>
</dbReference>
<keyword evidence="4" id="KW-1185">Reference proteome</keyword>
<feature type="region of interest" description="Disordered" evidence="1">
    <location>
        <begin position="483"/>
        <end position="526"/>
    </location>
</feature>
<dbReference type="OrthoDB" id="6118651at2759"/>
<evidence type="ECO:0000259" key="2">
    <source>
        <dbReference type="PROSITE" id="PS50017"/>
    </source>
</evidence>
<dbReference type="Proteomes" id="UP000596742">
    <property type="component" value="Unassembled WGS sequence"/>
</dbReference>
<dbReference type="InterPro" id="IPR000488">
    <property type="entry name" value="Death_dom"/>
</dbReference>
<feature type="compositionally biased region" description="Acidic residues" evidence="1">
    <location>
        <begin position="985"/>
        <end position="1012"/>
    </location>
</feature>
<comment type="caution">
    <text evidence="3">The sequence shown here is derived from an EMBL/GenBank/DDBJ whole genome shotgun (WGS) entry which is preliminary data.</text>
</comment>
<feature type="compositionally biased region" description="Basic and acidic residues" evidence="1">
    <location>
        <begin position="295"/>
        <end position="314"/>
    </location>
</feature>
<feature type="domain" description="Death" evidence="2">
    <location>
        <begin position="1581"/>
        <end position="1666"/>
    </location>
</feature>
<feature type="region of interest" description="Disordered" evidence="1">
    <location>
        <begin position="983"/>
        <end position="1025"/>
    </location>
</feature>
<feature type="compositionally biased region" description="Polar residues" evidence="1">
    <location>
        <begin position="508"/>
        <end position="518"/>
    </location>
</feature>
<dbReference type="CDD" id="cd01670">
    <property type="entry name" value="Death"/>
    <property type="match status" value="1"/>
</dbReference>
<gene>
    <name evidence="3" type="ORF">MGAL_10B023582</name>
</gene>
<dbReference type="GO" id="GO:0007165">
    <property type="term" value="P:signal transduction"/>
    <property type="evidence" value="ECO:0007669"/>
    <property type="project" value="InterPro"/>
</dbReference>
<proteinExistence type="predicted"/>